<gene>
    <name evidence="8" type="ORF">BC008_29885</name>
</gene>
<dbReference type="Proteomes" id="UP000053372">
    <property type="component" value="Unassembled WGS sequence"/>
</dbReference>
<organism evidence="8 9">
    <name type="scientific">Mastigocoleus testarum BC008</name>
    <dbReference type="NCBI Taxonomy" id="371196"/>
    <lineage>
        <taxon>Bacteria</taxon>
        <taxon>Bacillati</taxon>
        <taxon>Cyanobacteriota</taxon>
        <taxon>Cyanophyceae</taxon>
        <taxon>Nostocales</taxon>
        <taxon>Hapalosiphonaceae</taxon>
        <taxon>Mastigocoleus</taxon>
    </lineage>
</organism>
<evidence type="ECO:0000313" key="9">
    <source>
        <dbReference type="Proteomes" id="UP000053372"/>
    </source>
</evidence>
<accession>A0A0V7ZTE5</accession>
<dbReference type="GO" id="GO:0003998">
    <property type="term" value="F:acylphosphatase activity"/>
    <property type="evidence" value="ECO:0007669"/>
    <property type="project" value="UniProtKB-EC"/>
</dbReference>
<dbReference type="PROSITE" id="PS00151">
    <property type="entry name" value="ACYLPHOSPHATASE_2"/>
    <property type="match status" value="1"/>
</dbReference>
<dbReference type="InterPro" id="IPR020456">
    <property type="entry name" value="Acylphosphatase"/>
</dbReference>
<feature type="active site" evidence="5">
    <location>
        <position position="45"/>
    </location>
</feature>
<comment type="catalytic activity">
    <reaction evidence="4 5">
        <text>an acyl phosphate + H2O = a carboxylate + phosphate + H(+)</text>
        <dbReference type="Rhea" id="RHEA:14965"/>
        <dbReference type="ChEBI" id="CHEBI:15377"/>
        <dbReference type="ChEBI" id="CHEBI:15378"/>
        <dbReference type="ChEBI" id="CHEBI:29067"/>
        <dbReference type="ChEBI" id="CHEBI:43474"/>
        <dbReference type="ChEBI" id="CHEBI:59918"/>
        <dbReference type="EC" id="3.6.1.7"/>
    </reaction>
</comment>
<dbReference type="PANTHER" id="PTHR47268:SF4">
    <property type="entry name" value="ACYLPHOSPHATASE"/>
    <property type="match status" value="1"/>
</dbReference>
<dbReference type="AlphaFoldDB" id="A0A0V7ZTE5"/>
<keyword evidence="9" id="KW-1185">Reference proteome</keyword>
<name>A0A0V7ZTE5_9CYAN</name>
<dbReference type="InterPro" id="IPR017968">
    <property type="entry name" value="Acylphosphatase_CS"/>
</dbReference>
<evidence type="ECO:0000256" key="3">
    <source>
        <dbReference type="ARBA" id="ARBA00015991"/>
    </source>
</evidence>
<dbReference type="PANTHER" id="PTHR47268">
    <property type="entry name" value="ACYLPHOSPHATASE"/>
    <property type="match status" value="1"/>
</dbReference>
<dbReference type="OrthoDB" id="9808093at2"/>
<reference evidence="8 9" key="1">
    <citation type="journal article" date="2015" name="Genome Announc.">
        <title>Draft Genome of the Euendolithic (true boring) Cyanobacterium Mastigocoleus testarum strain BC008.</title>
        <authorList>
            <person name="Guida B.S."/>
            <person name="Garcia-Pichel F."/>
        </authorList>
    </citation>
    <scope>NUCLEOTIDE SEQUENCE [LARGE SCALE GENOMIC DNA]</scope>
    <source>
        <strain evidence="8 9">BC008</strain>
    </source>
</reference>
<dbReference type="EC" id="3.6.1.7" evidence="2 5"/>
<evidence type="ECO:0000256" key="2">
    <source>
        <dbReference type="ARBA" id="ARBA00012150"/>
    </source>
</evidence>
<dbReference type="InterPro" id="IPR001792">
    <property type="entry name" value="Acylphosphatase-like_dom"/>
</dbReference>
<dbReference type="InterPro" id="IPR036046">
    <property type="entry name" value="Acylphosphatase-like_dom_sf"/>
</dbReference>
<comment type="caution">
    <text evidence="8">The sequence shown here is derived from an EMBL/GenBank/DDBJ whole genome shotgun (WGS) entry which is preliminary data.</text>
</comment>
<protein>
    <recommendedName>
        <fullName evidence="3 5">acylphosphatase</fullName>
        <ecNumber evidence="2 5">3.6.1.7</ecNumber>
    </recommendedName>
</protein>
<evidence type="ECO:0000256" key="4">
    <source>
        <dbReference type="ARBA" id="ARBA00047645"/>
    </source>
</evidence>
<evidence type="ECO:0000256" key="1">
    <source>
        <dbReference type="ARBA" id="ARBA00005614"/>
    </source>
</evidence>
<dbReference type="Pfam" id="PF00708">
    <property type="entry name" value="Acylphosphatase"/>
    <property type="match status" value="1"/>
</dbReference>
<dbReference type="SUPFAM" id="SSF54975">
    <property type="entry name" value="Acylphosphatase/BLUF domain-like"/>
    <property type="match status" value="1"/>
</dbReference>
<proteinExistence type="inferred from homology"/>
<dbReference type="RefSeq" id="WP_027843552.1">
    <property type="nucleotide sequence ID" value="NZ_LMTZ01000088.1"/>
</dbReference>
<feature type="active site" evidence="5">
    <location>
        <position position="27"/>
    </location>
</feature>
<evidence type="ECO:0000259" key="7">
    <source>
        <dbReference type="PROSITE" id="PS51160"/>
    </source>
</evidence>
<feature type="domain" description="Acylphosphatase-like" evidence="7">
    <location>
        <begin position="12"/>
        <end position="98"/>
    </location>
</feature>
<dbReference type="Gene3D" id="3.30.70.100">
    <property type="match status" value="1"/>
</dbReference>
<dbReference type="PROSITE" id="PS51160">
    <property type="entry name" value="ACYLPHOSPHATASE_3"/>
    <property type="match status" value="1"/>
</dbReference>
<comment type="similarity">
    <text evidence="1 6">Belongs to the acylphosphatase family.</text>
</comment>
<evidence type="ECO:0000256" key="5">
    <source>
        <dbReference type="PROSITE-ProRule" id="PRU00520"/>
    </source>
</evidence>
<keyword evidence="5 8" id="KW-0378">Hydrolase</keyword>
<dbReference type="EMBL" id="LMTZ01000088">
    <property type="protein sequence ID" value="KST67407.1"/>
    <property type="molecule type" value="Genomic_DNA"/>
</dbReference>
<evidence type="ECO:0000256" key="6">
    <source>
        <dbReference type="RuleBase" id="RU004168"/>
    </source>
</evidence>
<evidence type="ECO:0000313" key="8">
    <source>
        <dbReference type="EMBL" id="KST67407.1"/>
    </source>
</evidence>
<sequence length="98" mass="11065">MQNPSSAQKQVRTHVLVSGKVQGVGYRYFTTKKASQLKINGWVQNLPDGRVEAIFEGDRKTVEKMINWCHEGSPSAVVRDVSVEYVEPEGLEGFEVRR</sequence>